<evidence type="ECO:0000313" key="5">
    <source>
        <dbReference type="EMBL" id="MFF3669327.1"/>
    </source>
</evidence>
<evidence type="ECO:0000256" key="3">
    <source>
        <dbReference type="SAM" id="SignalP"/>
    </source>
</evidence>
<dbReference type="Proteomes" id="UP001602013">
    <property type="component" value="Unassembled WGS sequence"/>
</dbReference>
<protein>
    <submittedName>
        <fullName evidence="5">Prepilin peptidase</fullName>
        <ecNumber evidence="5">3.4.23.43</ecNumber>
    </submittedName>
</protein>
<dbReference type="Gene3D" id="1.20.120.1220">
    <property type="match status" value="1"/>
</dbReference>
<name>A0ABW6SWW5_9ACTN</name>
<evidence type="ECO:0000313" key="6">
    <source>
        <dbReference type="Proteomes" id="UP001602013"/>
    </source>
</evidence>
<dbReference type="GO" id="GO:0004190">
    <property type="term" value="F:aspartic-type endopeptidase activity"/>
    <property type="evidence" value="ECO:0007669"/>
    <property type="project" value="UniProtKB-EC"/>
</dbReference>
<dbReference type="EC" id="3.4.23.43" evidence="5"/>
<dbReference type="InterPro" id="IPR000045">
    <property type="entry name" value="Prepilin_IV_endopep_pep"/>
</dbReference>
<feature type="signal peptide" evidence="3">
    <location>
        <begin position="1"/>
        <end position="19"/>
    </location>
</feature>
<dbReference type="RefSeq" id="WP_387415306.1">
    <property type="nucleotide sequence ID" value="NZ_JBIASD010000020.1"/>
</dbReference>
<dbReference type="PANTHER" id="PTHR30487">
    <property type="entry name" value="TYPE 4 PREPILIN-LIKE PROTEINS LEADER PEPTIDE-PROCESSING ENZYME"/>
    <property type="match status" value="1"/>
</dbReference>
<feature type="domain" description="Prepilin type IV endopeptidase peptidase" evidence="4">
    <location>
        <begin position="98"/>
        <end position="198"/>
    </location>
</feature>
<feature type="transmembrane region" description="Helical" evidence="2">
    <location>
        <begin position="136"/>
        <end position="155"/>
    </location>
</feature>
<feature type="transmembrane region" description="Helical" evidence="2">
    <location>
        <begin position="213"/>
        <end position="231"/>
    </location>
</feature>
<evidence type="ECO:0000256" key="2">
    <source>
        <dbReference type="SAM" id="Phobius"/>
    </source>
</evidence>
<comment type="similarity">
    <text evidence="1">Belongs to the peptidase A24 family.</text>
</comment>
<dbReference type="Pfam" id="PF01478">
    <property type="entry name" value="Peptidase_A24"/>
    <property type="match status" value="1"/>
</dbReference>
<sequence length="232" mass="23300">MPLAVLAACLLGLAAGAFARVLADGFGEGSGAPRREARAAVARAARIPPLPRRPYVVEGVTAAVFGLLTWRAASLAGTLDAGAIVPVALTAALLYAAVAGVTLSLIDWRTRRLPDAITLPSVPVLAVLLAPTGRLGAALLSGLALAAAYAVLWFVRPAALGLGDVKLAALVGMVTGVFGMNAVILAAVGAHVLGALYAAGLLITRRATRASEFPFGPFMLGAALLAVVLPVG</sequence>
<dbReference type="EMBL" id="JBIASD010000020">
    <property type="protein sequence ID" value="MFF3669327.1"/>
    <property type="molecule type" value="Genomic_DNA"/>
</dbReference>
<keyword evidence="6" id="KW-1185">Reference proteome</keyword>
<evidence type="ECO:0000256" key="1">
    <source>
        <dbReference type="ARBA" id="ARBA00005801"/>
    </source>
</evidence>
<keyword evidence="5" id="KW-0378">Hydrolase</keyword>
<dbReference type="InterPro" id="IPR050882">
    <property type="entry name" value="Prepilin_peptidase/N-MTase"/>
</dbReference>
<feature type="transmembrane region" description="Helical" evidence="2">
    <location>
        <begin position="83"/>
        <end position="106"/>
    </location>
</feature>
<keyword evidence="2" id="KW-1133">Transmembrane helix</keyword>
<accession>A0ABW6SWW5</accession>
<reference evidence="5 6" key="1">
    <citation type="submission" date="2024-10" db="EMBL/GenBank/DDBJ databases">
        <title>The Natural Products Discovery Center: Release of the First 8490 Sequenced Strains for Exploring Actinobacteria Biosynthetic Diversity.</title>
        <authorList>
            <person name="Kalkreuter E."/>
            <person name="Kautsar S.A."/>
            <person name="Yang D."/>
            <person name="Bader C.D."/>
            <person name="Teijaro C.N."/>
            <person name="Fluegel L."/>
            <person name="Davis C.M."/>
            <person name="Simpson J.R."/>
            <person name="Lauterbach L."/>
            <person name="Steele A.D."/>
            <person name="Gui C."/>
            <person name="Meng S."/>
            <person name="Li G."/>
            <person name="Viehrig K."/>
            <person name="Ye F."/>
            <person name="Su P."/>
            <person name="Kiefer A.F."/>
            <person name="Nichols A."/>
            <person name="Cepeda A.J."/>
            <person name="Yan W."/>
            <person name="Fan B."/>
            <person name="Jiang Y."/>
            <person name="Adhikari A."/>
            <person name="Zheng C.-J."/>
            <person name="Schuster L."/>
            <person name="Cowan T.M."/>
            <person name="Smanski M.J."/>
            <person name="Chevrette M.G."/>
            <person name="De Carvalho L.P.S."/>
            <person name="Shen B."/>
        </authorList>
    </citation>
    <scope>NUCLEOTIDE SEQUENCE [LARGE SCALE GENOMIC DNA]</scope>
    <source>
        <strain evidence="5 6">NPDC002173</strain>
    </source>
</reference>
<dbReference type="PANTHER" id="PTHR30487:SF0">
    <property type="entry name" value="PREPILIN LEADER PEPTIDASE_N-METHYLTRANSFERASE-RELATED"/>
    <property type="match status" value="1"/>
</dbReference>
<feature type="transmembrane region" description="Helical" evidence="2">
    <location>
        <begin position="167"/>
        <end position="193"/>
    </location>
</feature>
<keyword evidence="2" id="KW-0812">Transmembrane</keyword>
<keyword evidence="3" id="KW-0732">Signal</keyword>
<gene>
    <name evidence="5" type="ORF">ACFYXI_27430</name>
</gene>
<comment type="caution">
    <text evidence="5">The sequence shown here is derived from an EMBL/GenBank/DDBJ whole genome shotgun (WGS) entry which is preliminary data.</text>
</comment>
<keyword evidence="2" id="KW-0472">Membrane</keyword>
<feature type="chain" id="PRO_5045144498" evidence="3">
    <location>
        <begin position="20"/>
        <end position="232"/>
    </location>
</feature>
<organism evidence="5 6">
    <name type="scientific">Microtetraspora malaysiensis</name>
    <dbReference type="NCBI Taxonomy" id="161358"/>
    <lineage>
        <taxon>Bacteria</taxon>
        <taxon>Bacillati</taxon>
        <taxon>Actinomycetota</taxon>
        <taxon>Actinomycetes</taxon>
        <taxon>Streptosporangiales</taxon>
        <taxon>Streptosporangiaceae</taxon>
        <taxon>Microtetraspora</taxon>
    </lineage>
</organism>
<proteinExistence type="inferred from homology"/>
<evidence type="ECO:0000259" key="4">
    <source>
        <dbReference type="Pfam" id="PF01478"/>
    </source>
</evidence>